<dbReference type="EMBL" id="CP043875">
    <property type="protein sequence ID" value="WOF15243.1"/>
    <property type="molecule type" value="Genomic_DNA"/>
</dbReference>
<evidence type="ECO:0000256" key="1">
    <source>
        <dbReference type="ARBA" id="ARBA00022553"/>
    </source>
</evidence>
<dbReference type="PROSITE" id="PS50113">
    <property type="entry name" value="PAC"/>
    <property type="match status" value="1"/>
</dbReference>
<evidence type="ECO:0000259" key="4">
    <source>
        <dbReference type="PROSITE" id="PS50109"/>
    </source>
</evidence>
<evidence type="ECO:0000259" key="5">
    <source>
        <dbReference type="PROSITE" id="PS50110"/>
    </source>
</evidence>
<evidence type="ECO:0000259" key="7">
    <source>
        <dbReference type="PROSITE" id="PS50113"/>
    </source>
</evidence>
<dbReference type="PROSITE" id="PS50112">
    <property type="entry name" value="PAS"/>
    <property type="match status" value="1"/>
</dbReference>
<dbReference type="Pfam" id="PF00072">
    <property type="entry name" value="Response_reg"/>
    <property type="match status" value="1"/>
</dbReference>
<evidence type="ECO:0000256" key="3">
    <source>
        <dbReference type="SAM" id="Coils"/>
    </source>
</evidence>
<keyword evidence="3" id="KW-0175">Coiled coil</keyword>
<dbReference type="SMART" id="SM00448">
    <property type="entry name" value="REC"/>
    <property type="match status" value="1"/>
</dbReference>
<dbReference type="Gene3D" id="3.30.450.20">
    <property type="entry name" value="PAS domain"/>
    <property type="match status" value="3"/>
</dbReference>
<organism evidence="8 9">
    <name type="scientific">Methanochimaera problematica</name>
    <dbReference type="NCBI Taxonomy" id="2609417"/>
    <lineage>
        <taxon>Archaea</taxon>
        <taxon>Methanobacteriati</taxon>
        <taxon>Methanobacteriota</taxon>
        <taxon>Stenosarchaea group</taxon>
        <taxon>Methanomicrobia</taxon>
        <taxon>Methanomicrobiales</taxon>
        <taxon>Methanomicrobiaceae</taxon>
        <taxon>Methanochimaera</taxon>
    </lineage>
</organism>
<dbReference type="SUPFAM" id="SSF55874">
    <property type="entry name" value="ATPase domain of HSP90 chaperone/DNA topoisomerase II/histidine kinase"/>
    <property type="match status" value="1"/>
</dbReference>
<keyword evidence="9" id="KW-1185">Reference proteome</keyword>
<dbReference type="GO" id="GO:0006355">
    <property type="term" value="P:regulation of DNA-templated transcription"/>
    <property type="evidence" value="ECO:0007669"/>
    <property type="project" value="InterPro"/>
</dbReference>
<dbReference type="AlphaFoldDB" id="A0AA97FBK2"/>
<dbReference type="InterPro" id="IPR000014">
    <property type="entry name" value="PAS"/>
</dbReference>
<evidence type="ECO:0000313" key="9">
    <source>
        <dbReference type="Proteomes" id="UP001301797"/>
    </source>
</evidence>
<dbReference type="SUPFAM" id="SSF55785">
    <property type="entry name" value="PYP-like sensor domain (PAS domain)"/>
    <property type="match status" value="3"/>
</dbReference>
<dbReference type="InterPro" id="IPR003594">
    <property type="entry name" value="HATPase_dom"/>
</dbReference>
<dbReference type="GO" id="GO:0000155">
    <property type="term" value="F:phosphorelay sensor kinase activity"/>
    <property type="evidence" value="ECO:0007669"/>
    <property type="project" value="TreeGrafter"/>
</dbReference>
<dbReference type="SUPFAM" id="SSF52172">
    <property type="entry name" value="CheY-like"/>
    <property type="match status" value="1"/>
</dbReference>
<dbReference type="Pfam" id="PF08448">
    <property type="entry name" value="PAS_4"/>
    <property type="match status" value="1"/>
</dbReference>
<feature type="domain" description="PAC" evidence="7">
    <location>
        <begin position="542"/>
        <end position="594"/>
    </location>
</feature>
<dbReference type="InterPro" id="IPR005467">
    <property type="entry name" value="His_kinase_dom"/>
</dbReference>
<dbReference type="PANTHER" id="PTHR43547">
    <property type="entry name" value="TWO-COMPONENT HISTIDINE KINASE"/>
    <property type="match status" value="1"/>
</dbReference>
<dbReference type="CDD" id="cd00130">
    <property type="entry name" value="PAS"/>
    <property type="match status" value="1"/>
</dbReference>
<dbReference type="KEGG" id="mefw:F1737_00390"/>
<reference evidence="8 9" key="1">
    <citation type="submission" date="2019-09" db="EMBL/GenBank/DDBJ databases">
        <title>The complete genome of Methanoplanus sp. FWC-SCC4.</title>
        <authorList>
            <person name="Chen S.-C."/>
            <person name="Zhou Y.-Z."/>
            <person name="Lai M.-C."/>
        </authorList>
    </citation>
    <scope>NUCLEOTIDE SEQUENCE [LARGE SCALE GENOMIC DNA]</scope>
    <source>
        <strain evidence="8 9">FWC-SCC4</strain>
    </source>
</reference>
<dbReference type="Gene3D" id="3.30.565.10">
    <property type="entry name" value="Histidine kinase-like ATPase, C-terminal domain"/>
    <property type="match status" value="1"/>
</dbReference>
<evidence type="ECO:0000256" key="2">
    <source>
        <dbReference type="PROSITE-ProRule" id="PRU00169"/>
    </source>
</evidence>
<dbReference type="SMART" id="SM00387">
    <property type="entry name" value="HATPase_c"/>
    <property type="match status" value="1"/>
</dbReference>
<feature type="coiled-coil region" evidence="3">
    <location>
        <begin position="299"/>
        <end position="330"/>
    </location>
</feature>
<accession>A0AA97FBK2</accession>
<name>A0AA97FBK2_9EURY</name>
<dbReference type="InterPro" id="IPR000700">
    <property type="entry name" value="PAS-assoc_C"/>
</dbReference>
<evidence type="ECO:0000259" key="6">
    <source>
        <dbReference type="PROSITE" id="PS50112"/>
    </source>
</evidence>
<dbReference type="InterPro" id="IPR013767">
    <property type="entry name" value="PAS_fold"/>
</dbReference>
<sequence length="808" mass="90876">MISALYVDDEGALLEIGKLFLERGGNFSVDTASSAKDGIELLGKNSYDAVISDYQMPEMDGICFLKNVRENFGNIPFILFTGRGREEIVIEALNNGADFYIQKGGNPKAQFAELKNCLSKSVGKKRAEMEVLRKEAELFEADKKISVAEKVMQSSYQKLIESEKEIRETNQLMTDLVNFLPDATFAIDREEIVIAWNLAMESFSGIPPEEILGKKLSDISLPFYRDHRPLLAQSMLKSKNPDEAGYISVSREGNTLFAQSNISLTNKPDAYAAVTASLFYNTNGEVKGAIESIRDITEYKLGERSIREANRKLREAESELKLQIENLSAGKKALLESEKKYRALYENMAEGSALHEIIYDDFGKPVDYRLLDVNPAYEKILGISRDYASGKSACEVYGVLKPPFFDKYLNVALTGEPLKMNVFYEVMNRYFSISAFSTGKNRFVTVFSDITDEMRTKEALVQSEERLRTLINSTPDIVCFKDEKGRLMIANDAYVRFFSLEGIDYRLNTNSELSLFAHPLLQEALKNCEISDNEAWNLGRLIINEESFLLPEGDKKIFEMLKVPLFHADGSRKGLVVLGRDVTYRKNAEDKLIHANQKLKLLGSITRHDIVNKVTAILSYLSLICEISENNSTQEFTKKIESLVDEIHAEVLFARDYSVIGSADPVWQNLENIMPFSSVPKTVSFNADVSEVEIYADIMLKKIFANLLSNSVMHGGGVTSVNVYLKSNFNNLTIIWEDNGCGIPDNMKEKIFERKVGKNNGFGLFLVREILLLTGIGICETGTENEGARFVILVPQECWRKIEGSDSV</sequence>
<dbReference type="InterPro" id="IPR011006">
    <property type="entry name" value="CheY-like_superfamily"/>
</dbReference>
<gene>
    <name evidence="8" type="ORF">F1737_00390</name>
</gene>
<dbReference type="InterPro" id="IPR001789">
    <property type="entry name" value="Sig_transdc_resp-reg_receiver"/>
</dbReference>
<dbReference type="NCBIfam" id="TIGR00229">
    <property type="entry name" value="sensory_box"/>
    <property type="match status" value="3"/>
</dbReference>
<dbReference type="CDD" id="cd00156">
    <property type="entry name" value="REC"/>
    <property type="match status" value="1"/>
</dbReference>
<feature type="modified residue" description="4-aspartylphosphate" evidence="2">
    <location>
        <position position="53"/>
    </location>
</feature>
<feature type="domain" description="Histidine kinase" evidence="4">
    <location>
        <begin position="605"/>
        <end position="798"/>
    </location>
</feature>
<dbReference type="InterPro" id="IPR036890">
    <property type="entry name" value="HATPase_C_sf"/>
</dbReference>
<dbReference type="CDD" id="cd00075">
    <property type="entry name" value="HATPase"/>
    <property type="match status" value="1"/>
</dbReference>
<dbReference type="Proteomes" id="UP001301797">
    <property type="component" value="Chromosome"/>
</dbReference>
<proteinExistence type="predicted"/>
<dbReference type="PROSITE" id="PS50109">
    <property type="entry name" value="HIS_KIN"/>
    <property type="match status" value="1"/>
</dbReference>
<dbReference type="InterPro" id="IPR013656">
    <property type="entry name" value="PAS_4"/>
</dbReference>
<protein>
    <submittedName>
        <fullName evidence="8">PAS domain S-box protein</fullName>
    </submittedName>
</protein>
<dbReference type="Pfam" id="PF13188">
    <property type="entry name" value="PAS_8"/>
    <property type="match status" value="1"/>
</dbReference>
<dbReference type="GeneID" id="85228581"/>
<keyword evidence="1 2" id="KW-0597">Phosphoprotein</keyword>
<feature type="domain" description="PAS" evidence="6">
    <location>
        <begin position="169"/>
        <end position="216"/>
    </location>
</feature>
<dbReference type="SMART" id="SM00091">
    <property type="entry name" value="PAS"/>
    <property type="match status" value="3"/>
</dbReference>
<dbReference type="Pfam" id="PF02518">
    <property type="entry name" value="HATPase_c"/>
    <property type="match status" value="1"/>
</dbReference>
<dbReference type="Pfam" id="PF00989">
    <property type="entry name" value="PAS"/>
    <property type="match status" value="1"/>
</dbReference>
<dbReference type="PROSITE" id="PS50110">
    <property type="entry name" value="RESPONSE_REGULATORY"/>
    <property type="match status" value="1"/>
</dbReference>
<dbReference type="Gene3D" id="3.40.50.2300">
    <property type="match status" value="1"/>
</dbReference>
<evidence type="ECO:0000313" key="8">
    <source>
        <dbReference type="EMBL" id="WOF15243.1"/>
    </source>
</evidence>
<feature type="domain" description="Response regulatory" evidence="5">
    <location>
        <begin position="3"/>
        <end position="118"/>
    </location>
</feature>
<dbReference type="RefSeq" id="WP_317136811.1">
    <property type="nucleotide sequence ID" value="NZ_CP043875.1"/>
</dbReference>
<dbReference type="InterPro" id="IPR035965">
    <property type="entry name" value="PAS-like_dom_sf"/>
</dbReference>
<dbReference type="PANTHER" id="PTHR43547:SF2">
    <property type="entry name" value="HYBRID SIGNAL TRANSDUCTION HISTIDINE KINASE C"/>
    <property type="match status" value="1"/>
</dbReference>